<dbReference type="Pfam" id="PF13180">
    <property type="entry name" value="PDZ_2"/>
    <property type="match status" value="1"/>
</dbReference>
<sequence length="443" mass="46854">MYYNDYNRFEEDENPIEIPYQVTPPSPPQKKKNRWAKLVALCLVCALIGGMAGGAGVGFATGAFSTGNTTIYQGTRDKVAVSTASVDTRTALTATQIYATYVSSTVGITVDIVTTNIFGQTVKGAAAGSGFVITADGYILTNYHVIESANSITVTFVDGTSYPATLVGGEEDNDIAVLKIDATGLTPVVIGDSDNMLVGDQVFAIGNPLGELTFSLTGGYVSALNRSITMSDGTVMNMIQTDTAINSGNSGGPLFNIYGEVIGITSAKYSSDSISSTASIEGLGFAIPINDVVDLAKEIMKNGYVTGKPFLGISVKTVDSSSQQYGLPAGAYVSLVTPDLCAEKAGLKEGDIITAVGDAKITSAAELIAAKNKYKAGDTVKLTVYRDGQTTTLEVTFDEDNTANQKAQNDYVSQQEKQQQQQQQQQQNSSSGYSNNWPFSFFR</sequence>
<dbReference type="Gene3D" id="2.40.10.120">
    <property type="match status" value="1"/>
</dbReference>
<feature type="compositionally biased region" description="Polar residues" evidence="3">
    <location>
        <begin position="428"/>
        <end position="443"/>
    </location>
</feature>
<dbReference type="SUPFAM" id="SSF50156">
    <property type="entry name" value="PDZ domain-like"/>
    <property type="match status" value="1"/>
</dbReference>
<feature type="compositionally biased region" description="Low complexity" evidence="3">
    <location>
        <begin position="414"/>
        <end position="427"/>
    </location>
</feature>
<dbReference type="PROSITE" id="PS50106">
    <property type="entry name" value="PDZ"/>
    <property type="match status" value="1"/>
</dbReference>
<feature type="transmembrane region" description="Helical" evidence="4">
    <location>
        <begin position="38"/>
        <end position="60"/>
    </location>
</feature>
<dbReference type="InterPro" id="IPR009003">
    <property type="entry name" value="Peptidase_S1_PA"/>
</dbReference>
<dbReference type="InterPro" id="IPR051201">
    <property type="entry name" value="Chloro_Bact_Ser_Proteases"/>
</dbReference>
<dbReference type="InterPro" id="IPR001940">
    <property type="entry name" value="Peptidase_S1C"/>
</dbReference>
<evidence type="ECO:0000256" key="2">
    <source>
        <dbReference type="ARBA" id="ARBA00022801"/>
    </source>
</evidence>
<proteinExistence type="predicted"/>
<organism evidence="6">
    <name type="scientific">bioreactor metagenome</name>
    <dbReference type="NCBI Taxonomy" id="1076179"/>
    <lineage>
        <taxon>unclassified sequences</taxon>
        <taxon>metagenomes</taxon>
        <taxon>ecological metagenomes</taxon>
    </lineage>
</organism>
<dbReference type="AlphaFoldDB" id="A0A644WGN2"/>
<keyword evidence="4" id="KW-0472">Membrane</keyword>
<evidence type="ECO:0000256" key="3">
    <source>
        <dbReference type="SAM" id="MobiDB-lite"/>
    </source>
</evidence>
<accession>A0A644WGN2</accession>
<keyword evidence="2" id="KW-0378">Hydrolase</keyword>
<dbReference type="GO" id="GO:0006508">
    <property type="term" value="P:proteolysis"/>
    <property type="evidence" value="ECO:0007669"/>
    <property type="project" value="UniProtKB-KW"/>
</dbReference>
<dbReference type="PRINTS" id="PR00834">
    <property type="entry name" value="PROTEASES2C"/>
</dbReference>
<keyword evidence="1" id="KW-0645">Protease</keyword>
<feature type="compositionally biased region" description="Polar residues" evidence="3">
    <location>
        <begin position="402"/>
        <end position="413"/>
    </location>
</feature>
<comment type="caution">
    <text evidence="6">The sequence shown here is derived from an EMBL/GenBank/DDBJ whole genome shotgun (WGS) entry which is preliminary data.</text>
</comment>
<dbReference type="PANTHER" id="PTHR43343:SF3">
    <property type="entry name" value="PROTEASE DO-LIKE 8, CHLOROPLASTIC"/>
    <property type="match status" value="1"/>
</dbReference>
<dbReference type="GO" id="GO:0004252">
    <property type="term" value="F:serine-type endopeptidase activity"/>
    <property type="evidence" value="ECO:0007669"/>
    <property type="project" value="InterPro"/>
</dbReference>
<reference evidence="6" key="1">
    <citation type="submission" date="2019-08" db="EMBL/GenBank/DDBJ databases">
        <authorList>
            <person name="Kucharzyk K."/>
            <person name="Murdoch R.W."/>
            <person name="Higgins S."/>
            <person name="Loffler F."/>
        </authorList>
    </citation>
    <scope>NUCLEOTIDE SEQUENCE</scope>
</reference>
<evidence type="ECO:0000256" key="1">
    <source>
        <dbReference type="ARBA" id="ARBA00022670"/>
    </source>
</evidence>
<feature type="region of interest" description="Disordered" evidence="3">
    <location>
        <begin position="399"/>
        <end position="443"/>
    </location>
</feature>
<dbReference type="SUPFAM" id="SSF50494">
    <property type="entry name" value="Trypsin-like serine proteases"/>
    <property type="match status" value="1"/>
</dbReference>
<dbReference type="InterPro" id="IPR036034">
    <property type="entry name" value="PDZ_sf"/>
</dbReference>
<dbReference type="Gene3D" id="2.30.42.10">
    <property type="match status" value="1"/>
</dbReference>
<keyword evidence="4" id="KW-1133">Transmembrane helix</keyword>
<evidence type="ECO:0000259" key="5">
    <source>
        <dbReference type="PROSITE" id="PS50106"/>
    </source>
</evidence>
<protein>
    <recommendedName>
        <fullName evidence="5">PDZ domain-containing protein</fullName>
    </recommendedName>
</protein>
<dbReference type="Pfam" id="PF13365">
    <property type="entry name" value="Trypsin_2"/>
    <property type="match status" value="1"/>
</dbReference>
<dbReference type="InterPro" id="IPR001478">
    <property type="entry name" value="PDZ"/>
</dbReference>
<gene>
    <name evidence="6" type="ORF">SDC9_49004</name>
</gene>
<feature type="domain" description="PDZ" evidence="5">
    <location>
        <begin position="292"/>
        <end position="388"/>
    </location>
</feature>
<name>A0A644WGN2_9ZZZZ</name>
<keyword evidence="4" id="KW-0812">Transmembrane</keyword>
<evidence type="ECO:0000313" key="6">
    <source>
        <dbReference type="EMBL" id="MPM02749.1"/>
    </source>
</evidence>
<dbReference type="SMART" id="SM00228">
    <property type="entry name" value="PDZ"/>
    <property type="match status" value="1"/>
</dbReference>
<dbReference type="EMBL" id="VSSQ01000894">
    <property type="protein sequence ID" value="MPM02749.1"/>
    <property type="molecule type" value="Genomic_DNA"/>
</dbReference>
<dbReference type="PANTHER" id="PTHR43343">
    <property type="entry name" value="PEPTIDASE S12"/>
    <property type="match status" value="1"/>
</dbReference>
<evidence type="ECO:0000256" key="4">
    <source>
        <dbReference type="SAM" id="Phobius"/>
    </source>
</evidence>